<comment type="caution">
    <text evidence="2">The sequence shown here is derived from an EMBL/GenBank/DDBJ whole genome shotgun (WGS) entry which is preliminary data.</text>
</comment>
<name>A0A9N8YX06_9GLOM</name>
<feature type="compositionally biased region" description="Basic and acidic residues" evidence="1">
    <location>
        <begin position="75"/>
        <end position="88"/>
    </location>
</feature>
<evidence type="ECO:0000313" key="2">
    <source>
        <dbReference type="EMBL" id="CAG8458031.1"/>
    </source>
</evidence>
<feature type="non-terminal residue" evidence="2">
    <location>
        <position position="187"/>
    </location>
</feature>
<reference evidence="2" key="1">
    <citation type="submission" date="2021-06" db="EMBL/GenBank/DDBJ databases">
        <authorList>
            <person name="Kallberg Y."/>
            <person name="Tangrot J."/>
            <person name="Rosling A."/>
        </authorList>
    </citation>
    <scope>NUCLEOTIDE SEQUENCE</scope>
    <source>
        <strain evidence="2">IN212</strain>
    </source>
</reference>
<dbReference type="Proteomes" id="UP000789396">
    <property type="component" value="Unassembled WGS sequence"/>
</dbReference>
<feature type="region of interest" description="Disordered" evidence="1">
    <location>
        <begin position="45"/>
        <end position="88"/>
    </location>
</feature>
<accession>A0A9N8YX06</accession>
<protein>
    <submittedName>
        <fullName evidence="2">10370_t:CDS:1</fullName>
    </submittedName>
</protein>
<dbReference type="AlphaFoldDB" id="A0A9N8YX06"/>
<gene>
    <name evidence="2" type="ORF">RFULGI_LOCUS554</name>
</gene>
<organism evidence="2 3">
    <name type="scientific">Racocetra fulgida</name>
    <dbReference type="NCBI Taxonomy" id="60492"/>
    <lineage>
        <taxon>Eukaryota</taxon>
        <taxon>Fungi</taxon>
        <taxon>Fungi incertae sedis</taxon>
        <taxon>Mucoromycota</taxon>
        <taxon>Glomeromycotina</taxon>
        <taxon>Glomeromycetes</taxon>
        <taxon>Diversisporales</taxon>
        <taxon>Gigasporaceae</taxon>
        <taxon>Racocetra</taxon>
    </lineage>
</organism>
<proteinExistence type="predicted"/>
<dbReference type="EMBL" id="CAJVPZ010000234">
    <property type="protein sequence ID" value="CAG8458031.1"/>
    <property type="molecule type" value="Genomic_DNA"/>
</dbReference>
<dbReference type="OrthoDB" id="2437308at2759"/>
<evidence type="ECO:0000313" key="3">
    <source>
        <dbReference type="Proteomes" id="UP000789396"/>
    </source>
</evidence>
<evidence type="ECO:0000256" key="1">
    <source>
        <dbReference type="SAM" id="MobiDB-lite"/>
    </source>
</evidence>
<sequence length="187" mass="20459">MPIVLQATMPEGTNAQVDAFQANSDTNTTDSTSQDWLEIMEREAAAENQQVPPEDNNFRKENSTATDIEGSGNLCDDRAGETTSHDLHLGTSHTNVVAEPSIEGKPKNKTHSQETKSWSGLFTKLTRGRATYSTFSPRANISTKNRNALLFDIQRLNQISTNDIVATLYGKMGGDFIGAKPHFVKGT</sequence>
<keyword evidence="3" id="KW-1185">Reference proteome</keyword>